<evidence type="ECO:0000313" key="1">
    <source>
        <dbReference type="EMBL" id="MDI2032405.1"/>
    </source>
</evidence>
<keyword evidence="2" id="KW-1185">Reference proteome</keyword>
<dbReference type="EMBL" id="JASAOF010000029">
    <property type="protein sequence ID" value="MDI2032405.1"/>
    <property type="molecule type" value="Genomic_DNA"/>
</dbReference>
<evidence type="ECO:0000313" key="2">
    <source>
        <dbReference type="Proteomes" id="UP001237595"/>
    </source>
</evidence>
<organism evidence="1 2">
    <name type="scientific">Saccharopolyspora ipomoeae</name>
    <dbReference type="NCBI Taxonomy" id="3042027"/>
    <lineage>
        <taxon>Bacteria</taxon>
        <taxon>Bacillati</taxon>
        <taxon>Actinomycetota</taxon>
        <taxon>Actinomycetes</taxon>
        <taxon>Pseudonocardiales</taxon>
        <taxon>Pseudonocardiaceae</taxon>
        <taxon>Saccharopolyspora</taxon>
    </lineage>
</organism>
<accession>A0ABT6PWM2</accession>
<reference evidence="1 2" key="1">
    <citation type="submission" date="2023-04" db="EMBL/GenBank/DDBJ databases">
        <title>Draft genome sequence of Saccharopolyspora sp. TS4A08 isolated from sweet potato rhizospheric soil.</title>
        <authorList>
            <person name="Suksaard P."/>
            <person name="Duangmal K."/>
        </authorList>
    </citation>
    <scope>NUCLEOTIDE SEQUENCE [LARGE SCALE GENOMIC DNA]</scope>
    <source>
        <strain evidence="1 2">TS4A08</strain>
    </source>
</reference>
<dbReference type="Gene3D" id="3.90.1570.10">
    <property type="entry name" value="tt1808, chain A"/>
    <property type="match status" value="1"/>
</dbReference>
<evidence type="ECO:0008006" key="3">
    <source>
        <dbReference type="Google" id="ProtNLM"/>
    </source>
</evidence>
<sequence>MIDWRMSLAEFDALPEDNSQLYELREGVFQVFPKAAPLHQLMLVRVSSELDSALPMSGPRFSRQKS</sequence>
<dbReference type="RefSeq" id="WP_281458658.1">
    <property type="nucleotide sequence ID" value="NZ_JASAOF010000029.1"/>
</dbReference>
<comment type="caution">
    <text evidence="1">The sequence shown here is derived from an EMBL/GenBank/DDBJ whole genome shotgun (WGS) entry which is preliminary data.</text>
</comment>
<protein>
    <recommendedName>
        <fullName evidence="3">Restriction endonuclease domain-containing protein</fullName>
    </recommendedName>
</protein>
<dbReference type="Proteomes" id="UP001237595">
    <property type="component" value="Unassembled WGS sequence"/>
</dbReference>
<gene>
    <name evidence="1" type="ORF">QFW96_27545</name>
</gene>
<proteinExistence type="predicted"/>
<name>A0ABT6PWM2_9PSEU</name>
<dbReference type="InterPro" id="IPR012296">
    <property type="entry name" value="Nuclease_put_TT1808"/>
</dbReference>